<proteinExistence type="predicted"/>
<organism evidence="1 2">
    <name type="scientific">Rhabditophanes sp. KR3021</name>
    <dbReference type="NCBI Taxonomy" id="114890"/>
    <lineage>
        <taxon>Eukaryota</taxon>
        <taxon>Metazoa</taxon>
        <taxon>Ecdysozoa</taxon>
        <taxon>Nematoda</taxon>
        <taxon>Chromadorea</taxon>
        <taxon>Rhabditida</taxon>
        <taxon>Tylenchina</taxon>
        <taxon>Panagrolaimomorpha</taxon>
        <taxon>Strongyloidoidea</taxon>
        <taxon>Alloionematidae</taxon>
        <taxon>Rhabditophanes</taxon>
    </lineage>
</organism>
<protein>
    <submittedName>
        <fullName evidence="2">Beta-ketoacyl-[acyl-carrier-protein] synthase I</fullName>
    </submittedName>
</protein>
<reference evidence="2" key="1">
    <citation type="submission" date="2016-11" db="UniProtKB">
        <authorList>
            <consortium name="WormBaseParasite"/>
        </authorList>
    </citation>
    <scope>IDENTIFICATION</scope>
    <source>
        <strain evidence="2">KR3021</strain>
    </source>
</reference>
<evidence type="ECO:0000313" key="1">
    <source>
        <dbReference type="Proteomes" id="UP000095286"/>
    </source>
</evidence>
<accession>A0AC35TJ33</accession>
<name>A0AC35TJ33_9BILA</name>
<sequence length="403" mass="43262">MTPHRVVITGLGAITPYGIGVKSLWNGLLSSKSALAFNKKLGIVCGQLSPEHDEKLNEFSKKYRNMNRTSLFGLIAAEEAMIDAGLLNQSHVETGTHIGVGFPDLEEIASVSKQIEDGKERKVSPYFIPKILTNIPSSYIAMEHQLFGGNWSSAAACATGVMSIGDAYSNIKYGRVKKMLGGAIDTAVNPMTKVGFQRLRALSKIEDPEVASKPFDSKRDGFLLSEGGGIVVLERLEDALERKATIYGEILGFGFASDAFHLTSPREDGLGSLLCMQKCLDEAKVSASVVDYINAHATSTPVGDKIEAQSIGSMFGKINVSSFKGHVGHCMAGAGAIETIGTVLAIKNGILPGTLNFKETDFEHDLNILGNSIKWENERKVSIVNSFGFGGIYASLCLSSFIN</sequence>
<dbReference type="Proteomes" id="UP000095286">
    <property type="component" value="Unplaced"/>
</dbReference>
<evidence type="ECO:0000313" key="2">
    <source>
        <dbReference type="WBParaSite" id="RSKR_0000109200.1"/>
    </source>
</evidence>
<dbReference type="WBParaSite" id="RSKR_0000109200.1">
    <property type="protein sequence ID" value="RSKR_0000109200.1"/>
    <property type="gene ID" value="RSKR_0000109200"/>
</dbReference>